<reference evidence="1 2" key="1">
    <citation type="submission" date="2017-03" db="EMBL/GenBank/DDBJ databases">
        <title>Isolation and genomic, phenotypic and morphological characterization of the first Podoviridae lytic bacteriophages (phi)A38 and (phi)A41 infecting Pectobacterium wasabiae.</title>
        <authorList>
            <person name="Czajkowski R."/>
            <person name="Smolarska A."/>
            <person name="Rabalski L."/>
            <person name="Narajczyk M."/>
        </authorList>
    </citation>
    <scope>NUCLEOTIDE SEQUENCE [LARGE SCALE GENOMIC DNA]</scope>
</reference>
<dbReference type="Proteomes" id="UP000430332">
    <property type="component" value="Segment"/>
</dbReference>
<accession>A0A678P5A9</accession>
<organism evidence="1 2">
    <name type="scientific">Pectobacterium phage phiA41</name>
    <dbReference type="NCBI Taxonomy" id="1965354"/>
    <lineage>
        <taxon>Viruses</taxon>
        <taxon>Duplodnaviria</taxon>
        <taxon>Heunggongvirae</taxon>
        <taxon>Uroviricota</taxon>
        <taxon>Caudoviricetes</taxon>
        <taxon>Schitoviridae</taxon>
        <taxon>Cbunavirus</taxon>
        <taxon>Cbunavirus A41</taxon>
    </lineage>
</organism>
<gene>
    <name evidence="1" type="ORF">B4963_0068</name>
</gene>
<dbReference type="EMBL" id="KY769270">
    <property type="protein sequence ID" value="ARB10980.1"/>
    <property type="molecule type" value="Genomic_DNA"/>
</dbReference>
<evidence type="ECO:0000313" key="1">
    <source>
        <dbReference type="EMBL" id="ARB10980.1"/>
    </source>
</evidence>
<protein>
    <submittedName>
        <fullName evidence="1">Uncharacterized protein</fullName>
    </submittedName>
</protein>
<keyword evidence="2" id="KW-1185">Reference proteome</keyword>
<evidence type="ECO:0000313" key="2">
    <source>
        <dbReference type="Proteomes" id="UP000430332"/>
    </source>
</evidence>
<name>A0A678P5A9_9CAUD</name>
<sequence length="97" mass="11044">MSYQLRAIGFSRLVCHLGDAELDYIRTLMLLTGQSQKVKMRADTFKSDHGITSYLDLGNGQWLEGSCDPDSDEILKLNVHQVVPVMWHFNITTDIPF</sequence>
<proteinExistence type="predicted"/>